<evidence type="ECO:0000256" key="7">
    <source>
        <dbReference type="RuleBase" id="RU364112"/>
    </source>
</evidence>
<feature type="chain" id="PRO_5044980084" description="Cytochrome c-type biogenesis protein" evidence="7">
    <location>
        <begin position="23"/>
        <end position="159"/>
    </location>
</feature>
<evidence type="ECO:0000256" key="1">
    <source>
        <dbReference type="ARBA" id="ARBA00010342"/>
    </source>
</evidence>
<evidence type="ECO:0000256" key="4">
    <source>
        <dbReference type="ARBA" id="ARBA00022729"/>
    </source>
</evidence>
<evidence type="ECO:0000313" key="9">
    <source>
        <dbReference type="EMBL" id="QQB19203.1"/>
    </source>
</evidence>
<keyword evidence="7" id="KW-0812">Transmembrane</keyword>
<keyword evidence="4 7" id="KW-0732">Signal</keyword>
<dbReference type="InterPro" id="IPR005616">
    <property type="entry name" value="CcmH/CycL/Ccl2/NrfF_N"/>
</dbReference>
<evidence type="ECO:0000256" key="5">
    <source>
        <dbReference type="ARBA" id="ARBA00022748"/>
    </source>
</evidence>
<evidence type="ECO:0000259" key="8">
    <source>
        <dbReference type="Pfam" id="PF03918"/>
    </source>
</evidence>
<keyword evidence="5" id="KW-0201">Cytochrome c-type biogenesis</keyword>
<dbReference type="PANTHER" id="PTHR47870:SF1">
    <property type="entry name" value="CYTOCHROME C-TYPE BIOGENESIS PROTEIN CCMH"/>
    <property type="match status" value="1"/>
</dbReference>
<comment type="function">
    <text evidence="7">Possible subunit of a heme lyase.</text>
</comment>
<dbReference type="GeneID" id="69553009"/>
<evidence type="ECO:0000313" key="10">
    <source>
        <dbReference type="Proteomes" id="UP000595481"/>
    </source>
</evidence>
<accession>A0A7T4A8H3</accession>
<evidence type="ECO:0000256" key="2">
    <source>
        <dbReference type="ARBA" id="ARBA00022617"/>
    </source>
</evidence>
<gene>
    <name evidence="9" type="ORF">I6H43_17000</name>
</gene>
<reference evidence="9 10" key="1">
    <citation type="submission" date="2020-12" db="EMBL/GenBank/DDBJ databases">
        <title>FDA dAtabase for Regulatory Grade micrObial Sequences (FDA-ARGOS): Supporting development and validation of Infectious Disease Dx tests.</title>
        <authorList>
            <person name="Sproer C."/>
            <person name="Gronow S."/>
            <person name="Severitt S."/>
            <person name="Schroder I."/>
            <person name="Tallon L."/>
            <person name="Sadzewicz L."/>
            <person name="Zhao X."/>
            <person name="Boylan J."/>
            <person name="Ott S."/>
            <person name="Bowen H."/>
            <person name="Vavikolanu K."/>
            <person name="Mehta A."/>
            <person name="Aluvathingal J."/>
            <person name="Nadendla S."/>
            <person name="Lowell S."/>
            <person name="Myers T."/>
            <person name="Yan Y."/>
            <person name="Sichtig H."/>
        </authorList>
    </citation>
    <scope>NUCLEOTIDE SEQUENCE [LARGE SCALE GENOMIC DNA]</scope>
    <source>
        <strain evidence="9 10">FDAARGOS_986</strain>
    </source>
</reference>
<feature type="transmembrane region" description="Helical" evidence="7">
    <location>
        <begin position="106"/>
        <end position="125"/>
    </location>
</feature>
<dbReference type="EMBL" id="CP066092">
    <property type="protein sequence ID" value="QQB19203.1"/>
    <property type="molecule type" value="Genomic_DNA"/>
</dbReference>
<dbReference type="Proteomes" id="UP000595481">
    <property type="component" value="Chromosome"/>
</dbReference>
<dbReference type="InterPro" id="IPR051263">
    <property type="entry name" value="C-type_cytochrome_biogenesis"/>
</dbReference>
<organism evidence="9 10">
    <name type="scientific">Aeromonas jandaei</name>
    <dbReference type="NCBI Taxonomy" id="650"/>
    <lineage>
        <taxon>Bacteria</taxon>
        <taxon>Pseudomonadati</taxon>
        <taxon>Pseudomonadota</taxon>
        <taxon>Gammaproteobacteria</taxon>
        <taxon>Aeromonadales</taxon>
        <taxon>Aeromonadaceae</taxon>
        <taxon>Aeromonas</taxon>
    </lineage>
</organism>
<keyword evidence="7" id="KW-0472">Membrane</keyword>
<keyword evidence="7" id="KW-1133">Transmembrane helix</keyword>
<name>A0A7T4A8H3_AERJA</name>
<dbReference type="Gene3D" id="1.10.8.640">
    <property type="entry name" value="Cytochrome C biogenesis protein"/>
    <property type="match status" value="1"/>
</dbReference>
<dbReference type="RefSeq" id="WP_042031630.1">
    <property type="nucleotide sequence ID" value="NZ_CAWMFX010000027.1"/>
</dbReference>
<dbReference type="InterPro" id="IPR038297">
    <property type="entry name" value="CcmH/CycL/NrfF/Ccl2_sf"/>
</dbReference>
<evidence type="ECO:0000256" key="3">
    <source>
        <dbReference type="ARBA" id="ARBA00022723"/>
    </source>
</evidence>
<proteinExistence type="inferred from homology"/>
<dbReference type="CDD" id="cd16378">
    <property type="entry name" value="CcmH_N"/>
    <property type="match status" value="1"/>
</dbReference>
<comment type="similarity">
    <text evidence="1 7">Belongs to the CcmH/CycL/Ccl2/NrfF family.</text>
</comment>
<protein>
    <recommendedName>
        <fullName evidence="7">Cytochrome c-type biogenesis protein</fullName>
    </recommendedName>
</protein>
<keyword evidence="3 7" id="KW-0479">Metal-binding</keyword>
<feature type="signal peptide" evidence="7">
    <location>
        <begin position="1"/>
        <end position="22"/>
    </location>
</feature>
<keyword evidence="10" id="KW-1185">Reference proteome</keyword>
<keyword evidence="2 7" id="KW-0349">Heme</keyword>
<dbReference type="Pfam" id="PF03918">
    <property type="entry name" value="CcmH"/>
    <property type="match status" value="1"/>
</dbReference>
<dbReference type="PANTHER" id="PTHR47870">
    <property type="entry name" value="CYTOCHROME C-TYPE BIOGENESIS PROTEIN CCMH"/>
    <property type="match status" value="1"/>
</dbReference>
<evidence type="ECO:0000256" key="6">
    <source>
        <dbReference type="ARBA" id="ARBA00023004"/>
    </source>
</evidence>
<feature type="domain" description="CcmH/CycL/Ccl2/NrfF N-terminal" evidence="8">
    <location>
        <begin position="11"/>
        <end position="153"/>
    </location>
</feature>
<sequence length="159" mass="18023">MRMLIASLLLLLGWVVQAPAMAAIDVYTFDNDNQEQVFRELTKELRCPKCQNQDIADSNAGLAKDLRDKTYQMVRQGKDKDEIVDYMVARYGNFILYNPPLMASTLILWLGPLLVIVIGLGVVVMRSRRPVAAAKPVDSALSEEEQRRLAELLKEEEKQ</sequence>
<keyword evidence="6 7" id="KW-0408">Iron</keyword>